<dbReference type="EMBL" id="LQRD01000012">
    <property type="protein sequence ID" value="KXT71147.1"/>
    <property type="molecule type" value="Genomic_DNA"/>
</dbReference>
<comment type="caution">
    <text evidence="1">The sequence shown here is derived from an EMBL/GenBank/DDBJ whole genome shotgun (WGS) entry which is preliminary data.</text>
</comment>
<dbReference type="AlphaFoldDB" id="A0A139N5R5"/>
<dbReference type="RefSeq" id="WP_061422012.1">
    <property type="nucleotide sequence ID" value="NZ_KQ969062.1"/>
</dbReference>
<reference evidence="1 2" key="1">
    <citation type="submission" date="2016-01" db="EMBL/GenBank/DDBJ databases">
        <title>Highly variable Streptococcus oralis are common among viridans streptococci isolated from primates.</title>
        <authorList>
            <person name="Denapaite D."/>
            <person name="Rieger M."/>
            <person name="Koendgen S."/>
            <person name="Brueckner R."/>
            <person name="Ochigava I."/>
            <person name="Kappeler P."/>
            <person name="Maetz-Rensing K."/>
            <person name="Leendertz F."/>
            <person name="Hakenbeck R."/>
        </authorList>
    </citation>
    <scope>NUCLEOTIDE SEQUENCE [LARGE SCALE GENOMIC DNA]</scope>
    <source>
        <strain evidence="1 2">DD08</strain>
    </source>
</reference>
<accession>A0A139N5R5</accession>
<evidence type="ECO:0000313" key="2">
    <source>
        <dbReference type="Proteomes" id="UP000070377"/>
    </source>
</evidence>
<name>A0A139N5R5_STRCR</name>
<organism evidence="1 2">
    <name type="scientific">Streptococcus cristatus</name>
    <dbReference type="NCBI Taxonomy" id="45634"/>
    <lineage>
        <taxon>Bacteria</taxon>
        <taxon>Bacillati</taxon>
        <taxon>Bacillota</taxon>
        <taxon>Bacilli</taxon>
        <taxon>Lactobacillales</taxon>
        <taxon>Streptococcaceae</taxon>
        <taxon>Streptococcus</taxon>
    </lineage>
</organism>
<gene>
    <name evidence="1" type="ORF">SCRDD08_00161</name>
</gene>
<evidence type="ECO:0000313" key="1">
    <source>
        <dbReference type="EMBL" id="KXT71147.1"/>
    </source>
</evidence>
<dbReference type="Proteomes" id="UP000070377">
    <property type="component" value="Unassembled WGS sequence"/>
</dbReference>
<dbReference type="PATRIC" id="fig|45634.12.peg.169"/>
<sequence>MTVKVKNISGLEDYGTSIHRFAGKFEEVASDTMREFNTNLQGEKAAAINAFFKRLNGIQKSVFSQTPEAIRTYGQHVFTFTGDIKGLGFSSHAYTDEDAMNTLTESLRTPQRNTISIVKDEMVALFDEAIEAMGDGDSNLGDFDAKADAYIADEIKARKETHSGIISAHTSLYTGVCWVSNTFESLTKATQNARTVTTLPVQMIIDAIKNNTLTESNMVYLSRITTKEDAQVLEAILSGKLEDVDKIMENDPEKISDGGYTNLAEELTIWMDRSEIGTKKINRLLKAMGKTDQSKVNVFSERLDKQQHISKQIQMAEMYAYEQDPEHDAATMEKHQTKLRQMNDLSGLLTAVRVLKIGTKVEGKPGVQFRNDDPYDPNAKLQYTRKDVWISLNDTENPEWELHVKESKKSIYHYGSKTVPDYDELSVPAKVTLETYTSHHEKGIDGALAGKYEAELYKIKKEHEKADAEFQETIVKEGIKTVLNFVGGPVAAATFSAADSLSQLHATDSIKNTHEMLDEMTSGRANAFIKKIGNYGGKSANEMLAGFFKLQSKVAEFKERTTNEKNNIYNVLVGQGGWQLNHDVAGPATDTVAQSSSIYADYGAYQRVQELNQRGVMGYFESVGSRDTAYKTINEYFDKDPAMKNFLLGEHSNGESLTIENMTPEQIQTIPYIVEKVKGRDSFSNFQTYFEQKYGK</sequence>
<dbReference type="STRING" id="45634.SCRDD08_00161"/>
<proteinExistence type="predicted"/>
<protein>
    <submittedName>
        <fullName evidence="1">Uncharacterized protein</fullName>
    </submittedName>
</protein>